<reference evidence="2 3" key="1">
    <citation type="journal article" date="2020" name="Cell">
        <title>Large-Scale Comparative Analyses of Tick Genomes Elucidate Their Genetic Diversity and Vector Capacities.</title>
        <authorList>
            <consortium name="Tick Genome and Microbiome Consortium (TIGMIC)"/>
            <person name="Jia N."/>
            <person name="Wang J."/>
            <person name="Shi W."/>
            <person name="Du L."/>
            <person name="Sun Y."/>
            <person name="Zhan W."/>
            <person name="Jiang J.F."/>
            <person name="Wang Q."/>
            <person name="Zhang B."/>
            <person name="Ji P."/>
            <person name="Bell-Sakyi L."/>
            <person name="Cui X.M."/>
            <person name="Yuan T.T."/>
            <person name="Jiang B.G."/>
            <person name="Yang W.F."/>
            <person name="Lam T.T."/>
            <person name="Chang Q.C."/>
            <person name="Ding S.J."/>
            <person name="Wang X.J."/>
            <person name="Zhu J.G."/>
            <person name="Ruan X.D."/>
            <person name="Zhao L."/>
            <person name="Wei J.T."/>
            <person name="Ye R.Z."/>
            <person name="Que T.C."/>
            <person name="Du C.H."/>
            <person name="Zhou Y.H."/>
            <person name="Cheng J.X."/>
            <person name="Dai P.F."/>
            <person name="Guo W.B."/>
            <person name="Han X.H."/>
            <person name="Huang E.J."/>
            <person name="Li L.F."/>
            <person name="Wei W."/>
            <person name="Gao Y.C."/>
            <person name="Liu J.Z."/>
            <person name="Shao H.Z."/>
            <person name="Wang X."/>
            <person name="Wang C.C."/>
            <person name="Yang T.C."/>
            <person name="Huo Q.B."/>
            <person name="Li W."/>
            <person name="Chen H.Y."/>
            <person name="Chen S.E."/>
            <person name="Zhou L.G."/>
            <person name="Ni X.B."/>
            <person name="Tian J.H."/>
            <person name="Sheng Y."/>
            <person name="Liu T."/>
            <person name="Pan Y.S."/>
            <person name="Xia L.Y."/>
            <person name="Li J."/>
            <person name="Zhao F."/>
            <person name="Cao W.C."/>
        </authorList>
    </citation>
    <scope>NUCLEOTIDE SEQUENCE [LARGE SCALE GENOMIC DNA]</scope>
    <source>
        <strain evidence="2">HaeL-2018</strain>
    </source>
</reference>
<dbReference type="EMBL" id="JABSTR010000011">
    <property type="protein sequence ID" value="KAH9381810.1"/>
    <property type="molecule type" value="Genomic_DNA"/>
</dbReference>
<evidence type="ECO:0000313" key="2">
    <source>
        <dbReference type="EMBL" id="KAH9381810.1"/>
    </source>
</evidence>
<dbReference type="Proteomes" id="UP000821853">
    <property type="component" value="Chromosome 9"/>
</dbReference>
<gene>
    <name evidence="2" type="ORF">HPB48_016334</name>
</gene>
<dbReference type="InterPro" id="IPR052338">
    <property type="entry name" value="Transposase_5"/>
</dbReference>
<dbReference type="OrthoDB" id="6503912at2759"/>
<dbReference type="PANTHER" id="PTHR23022:SF134">
    <property type="entry name" value="TRANSPOSABLE ELEMENT TC1 TRANSPOSASE"/>
    <property type="match status" value="1"/>
</dbReference>
<evidence type="ECO:0000313" key="3">
    <source>
        <dbReference type="Proteomes" id="UP000821853"/>
    </source>
</evidence>
<sequence length="297" mass="33124">MTNRPLSTINRIVQAYRKERRINDAPCKARPKVTTEDEDMAIVTAVADGRTATAREIKNSAGLDVVSATTVKRRLPEAGLKSRAAVQKPIVSEANKQKRLEFAREHQQWTEDHWGKVVFTDESTFTTRSQPTYKRELSEVARTICQMAAEKDGTAETTANLCGAIITKARSSDFADSLLDWCLVWFVRRDDLLPRRLLEAEEQVSGNTAPSRYCWTAFVGFLAELVKVFENGGRSGAGQGWKSTTHPFLLASMFCSCVEVMLCSPAEDSLREASIHSVVAMRRILFLAALPVFFLSN</sequence>
<feature type="domain" description="Transposase Tc1-like" evidence="1">
    <location>
        <begin position="41"/>
        <end position="107"/>
    </location>
</feature>
<dbReference type="Gene3D" id="3.30.420.10">
    <property type="entry name" value="Ribonuclease H-like superfamily/Ribonuclease H"/>
    <property type="match status" value="1"/>
</dbReference>
<dbReference type="SUPFAM" id="SSF48371">
    <property type="entry name" value="ARM repeat"/>
    <property type="match status" value="1"/>
</dbReference>
<dbReference type="InterPro" id="IPR016024">
    <property type="entry name" value="ARM-type_fold"/>
</dbReference>
<dbReference type="Pfam" id="PF01498">
    <property type="entry name" value="HTH_Tnp_Tc3_2"/>
    <property type="match status" value="1"/>
</dbReference>
<protein>
    <recommendedName>
        <fullName evidence="1">Transposase Tc1-like domain-containing protein</fullName>
    </recommendedName>
</protein>
<proteinExistence type="predicted"/>
<dbReference type="GO" id="GO:0003677">
    <property type="term" value="F:DNA binding"/>
    <property type="evidence" value="ECO:0007669"/>
    <property type="project" value="InterPro"/>
</dbReference>
<dbReference type="VEuPathDB" id="VectorBase:HLOH_055906"/>
<accession>A0A9J6H257</accession>
<keyword evidence="3" id="KW-1185">Reference proteome</keyword>
<comment type="caution">
    <text evidence="2">The sequence shown here is derived from an EMBL/GenBank/DDBJ whole genome shotgun (WGS) entry which is preliminary data.</text>
</comment>
<dbReference type="InterPro" id="IPR002492">
    <property type="entry name" value="Transposase_Tc1-like"/>
</dbReference>
<dbReference type="PANTHER" id="PTHR23022">
    <property type="entry name" value="TRANSPOSABLE ELEMENT-RELATED"/>
    <property type="match status" value="1"/>
</dbReference>
<evidence type="ECO:0000259" key="1">
    <source>
        <dbReference type="Pfam" id="PF01498"/>
    </source>
</evidence>
<dbReference type="GO" id="GO:0006313">
    <property type="term" value="P:DNA transposition"/>
    <property type="evidence" value="ECO:0007669"/>
    <property type="project" value="InterPro"/>
</dbReference>
<organism evidence="2 3">
    <name type="scientific">Haemaphysalis longicornis</name>
    <name type="common">Bush tick</name>
    <dbReference type="NCBI Taxonomy" id="44386"/>
    <lineage>
        <taxon>Eukaryota</taxon>
        <taxon>Metazoa</taxon>
        <taxon>Ecdysozoa</taxon>
        <taxon>Arthropoda</taxon>
        <taxon>Chelicerata</taxon>
        <taxon>Arachnida</taxon>
        <taxon>Acari</taxon>
        <taxon>Parasitiformes</taxon>
        <taxon>Ixodida</taxon>
        <taxon>Ixodoidea</taxon>
        <taxon>Ixodidae</taxon>
        <taxon>Haemaphysalinae</taxon>
        <taxon>Haemaphysalis</taxon>
    </lineage>
</organism>
<name>A0A9J6H257_HAELO</name>
<dbReference type="GO" id="GO:0015074">
    <property type="term" value="P:DNA integration"/>
    <property type="evidence" value="ECO:0007669"/>
    <property type="project" value="InterPro"/>
</dbReference>
<dbReference type="InterPro" id="IPR036397">
    <property type="entry name" value="RNaseH_sf"/>
</dbReference>
<dbReference type="AlphaFoldDB" id="A0A9J6H257"/>